<evidence type="ECO:0000313" key="1">
    <source>
        <dbReference type="EMBL" id="RRT34672.1"/>
    </source>
</evidence>
<accession>A0A426X5B9</accession>
<reference evidence="1 2" key="1">
    <citation type="journal article" date="2014" name="Agronomy (Basel)">
        <title>A Draft Genome Sequence for Ensete ventricosum, the Drought-Tolerant Tree Against Hunger.</title>
        <authorList>
            <person name="Harrison J."/>
            <person name="Moore K.A."/>
            <person name="Paszkiewicz K."/>
            <person name="Jones T."/>
            <person name="Grant M."/>
            <person name="Ambacheew D."/>
            <person name="Muzemil S."/>
            <person name="Studholme D.J."/>
        </authorList>
    </citation>
    <scope>NUCLEOTIDE SEQUENCE [LARGE SCALE GENOMIC DNA]</scope>
</reference>
<dbReference type="EMBL" id="AMZH03026311">
    <property type="protein sequence ID" value="RRT34672.1"/>
    <property type="molecule type" value="Genomic_DNA"/>
</dbReference>
<gene>
    <name evidence="1" type="ORF">B296_00048047</name>
</gene>
<dbReference type="Proteomes" id="UP000287651">
    <property type="component" value="Unassembled WGS sequence"/>
</dbReference>
<evidence type="ECO:0000313" key="2">
    <source>
        <dbReference type="Proteomes" id="UP000287651"/>
    </source>
</evidence>
<protein>
    <submittedName>
        <fullName evidence="1">Uncharacterized protein</fullName>
    </submittedName>
</protein>
<comment type="caution">
    <text evidence="1">The sequence shown here is derived from an EMBL/GenBank/DDBJ whole genome shotgun (WGS) entry which is preliminary data.</text>
</comment>
<name>A0A426X5B9_ENSVE</name>
<sequence length="294" mass="32066">MLSLGFPQVVLESDCSCKRLAFKRVMKLNRVVLLYALLWRLAKKVASTSKLPASEGQPPAGWLLAGVVRLNHGRLQGRSSMAKAACRSGTHPLGRPPKGSGDCLLARATITDELGCRLHRGDDSGPLEGGRKAQRNRETTFLMLEFHAGGAGDEGGLDLSQETLFCSSVWVVGLGMASRGVTLVLRTSWFNCSSWIRAKEIAAIRVYGCRAFTSPRIFGFRPSIKAFLESLPREPSMDMLKPIKPLNSISLEVNGSNLHPCGVGSSVEPKITLRVRDPPDRVSFFPSREVNLHA</sequence>
<organism evidence="1 2">
    <name type="scientific">Ensete ventricosum</name>
    <name type="common">Abyssinian banana</name>
    <name type="synonym">Musa ensete</name>
    <dbReference type="NCBI Taxonomy" id="4639"/>
    <lineage>
        <taxon>Eukaryota</taxon>
        <taxon>Viridiplantae</taxon>
        <taxon>Streptophyta</taxon>
        <taxon>Embryophyta</taxon>
        <taxon>Tracheophyta</taxon>
        <taxon>Spermatophyta</taxon>
        <taxon>Magnoliopsida</taxon>
        <taxon>Liliopsida</taxon>
        <taxon>Zingiberales</taxon>
        <taxon>Musaceae</taxon>
        <taxon>Ensete</taxon>
    </lineage>
</organism>
<proteinExistence type="predicted"/>
<dbReference type="AlphaFoldDB" id="A0A426X5B9"/>